<dbReference type="AlphaFoldDB" id="A0A923PNP2"/>
<accession>A0A923PNP2</accession>
<evidence type="ECO:0000313" key="1">
    <source>
        <dbReference type="EMBL" id="MBC6994654.1"/>
    </source>
</evidence>
<comment type="caution">
    <text evidence="1">The sequence shown here is derived from an EMBL/GenBank/DDBJ whole genome shotgun (WGS) entry which is preliminary data.</text>
</comment>
<gene>
    <name evidence="1" type="ORF">H9S92_10800</name>
</gene>
<name>A0A923PNP2_9BACT</name>
<dbReference type="RefSeq" id="WP_187466720.1">
    <property type="nucleotide sequence ID" value="NZ_JACSIT010000100.1"/>
</dbReference>
<dbReference type="EMBL" id="JACSIT010000100">
    <property type="protein sequence ID" value="MBC6994654.1"/>
    <property type="molecule type" value="Genomic_DNA"/>
</dbReference>
<evidence type="ECO:0000313" key="2">
    <source>
        <dbReference type="Proteomes" id="UP000650081"/>
    </source>
</evidence>
<sequence>MQRLVVTLKDPSKQVFLLELLTAFDFLSVEFDLGNSGEPRAAPVVSIPAPTIVKDYRNDLAAGYEAMAADEQREMEALEWMEGTLNHEEL</sequence>
<reference evidence="1" key="1">
    <citation type="submission" date="2020-08" db="EMBL/GenBank/DDBJ databases">
        <title>Lewinella bacteria from marine environments.</title>
        <authorList>
            <person name="Zhong Y."/>
        </authorList>
    </citation>
    <scope>NUCLEOTIDE SEQUENCE</scope>
    <source>
        <strain evidence="1">KCTC 42187</strain>
    </source>
</reference>
<protein>
    <submittedName>
        <fullName evidence="1">Uncharacterized protein</fullName>
    </submittedName>
</protein>
<keyword evidence="2" id="KW-1185">Reference proteome</keyword>
<organism evidence="1 2">
    <name type="scientific">Neolewinella lacunae</name>
    <dbReference type="NCBI Taxonomy" id="1517758"/>
    <lineage>
        <taxon>Bacteria</taxon>
        <taxon>Pseudomonadati</taxon>
        <taxon>Bacteroidota</taxon>
        <taxon>Saprospiria</taxon>
        <taxon>Saprospirales</taxon>
        <taxon>Lewinellaceae</taxon>
        <taxon>Neolewinella</taxon>
    </lineage>
</organism>
<proteinExistence type="predicted"/>
<dbReference type="Proteomes" id="UP000650081">
    <property type="component" value="Unassembled WGS sequence"/>
</dbReference>